<keyword evidence="9" id="KW-0408">Iron</keyword>
<dbReference type="EMBL" id="VSTH01000194">
    <property type="protein sequence ID" value="TYO61219.1"/>
    <property type="molecule type" value="Genomic_DNA"/>
</dbReference>
<comment type="pathway">
    <text evidence="2">Cofactor biosynthesis; thiamine diphosphate biosynthesis.</text>
</comment>
<feature type="domain" description="SsuA/THI5-like" evidence="12">
    <location>
        <begin position="69"/>
        <end position="269"/>
    </location>
</feature>
<dbReference type="PANTHER" id="PTHR31528:SF1">
    <property type="entry name" value="4-AMINO-5-HYDROXYMETHYL-2-METHYLPYRIMIDINE PHOSPHATE SYNTHASE THI11-RELATED"/>
    <property type="match status" value="1"/>
</dbReference>
<keyword evidence="8" id="KW-0784">Thiamine biosynthesis</keyword>
<reference evidence="13 14" key="1">
    <citation type="submission" date="2019-08" db="EMBL/GenBank/DDBJ databases">
        <title>Bradyrhizobium hipponensis sp. nov., a rhizobium isolated from a Lupinus angustifolius root nodule in Tunisia.</title>
        <authorList>
            <person name="Off K."/>
            <person name="Rejili M."/>
            <person name="Mars M."/>
            <person name="Brachmann A."/>
            <person name="Marin M."/>
        </authorList>
    </citation>
    <scope>NUCLEOTIDE SEQUENCE [LARGE SCALE GENOMIC DNA]</scope>
    <source>
        <strain evidence="14">aSej3</strain>
    </source>
</reference>
<evidence type="ECO:0000256" key="11">
    <source>
        <dbReference type="ARBA" id="ARBA00048179"/>
    </source>
</evidence>
<organism evidence="13 14">
    <name type="scientific">Bradyrhizobium hipponense</name>
    <dbReference type="NCBI Taxonomy" id="2605638"/>
    <lineage>
        <taxon>Bacteria</taxon>
        <taxon>Pseudomonadati</taxon>
        <taxon>Pseudomonadota</taxon>
        <taxon>Alphaproteobacteria</taxon>
        <taxon>Hyphomicrobiales</taxon>
        <taxon>Nitrobacteraceae</taxon>
        <taxon>Bradyrhizobium</taxon>
    </lineage>
</organism>
<name>A0A5S4YLM2_9BRAD</name>
<dbReference type="InterPro" id="IPR027939">
    <property type="entry name" value="NMT1/THI5"/>
</dbReference>
<dbReference type="Gene3D" id="3.40.190.10">
    <property type="entry name" value="Periplasmic binding protein-like II"/>
    <property type="match status" value="2"/>
</dbReference>
<evidence type="ECO:0000256" key="10">
    <source>
        <dbReference type="ARBA" id="ARBA00033171"/>
    </source>
</evidence>
<evidence type="ECO:0000256" key="8">
    <source>
        <dbReference type="ARBA" id="ARBA00022977"/>
    </source>
</evidence>
<accession>A0A5S4YLM2</accession>
<sequence>MRRISQVPRSRLRRRVRRESRPLLLSVLVATVVVAAVILALRFEPLAVGKHFEPAAQVSLLLDGSFSARFAGEMVATRQGFFDSNVTLRAEPNDSDFVATVAREHAIGVTSGQNFLLAAWRGVPVTAFAASFLDTSTVIFTLESSGLRRPADLVGKRVGYRKASEGDVIFDAMMAQLGLPRSQITKVPDRDTFDALRAGEVDAIIAAVGQEPRPSEPGDVRLNAIKPEQYALHVPGMVYFARSDLVHDRPSAVAQVLEGIIKGWQFVYSDYARSVPVLVSFDPERLKSDRVKFELQQQRRLILPTGGRIADYDESRWRTLRDILIFAKLGEETVPLAQSVDYQFLRDVYRRSPNLAAPGTWPADR</sequence>
<keyword evidence="5" id="KW-0808">Transferase</keyword>
<dbReference type="Pfam" id="PF09084">
    <property type="entry name" value="NMT1"/>
    <property type="match status" value="1"/>
</dbReference>
<evidence type="ECO:0000256" key="5">
    <source>
        <dbReference type="ARBA" id="ARBA00022679"/>
    </source>
</evidence>
<comment type="caution">
    <text evidence="13">The sequence shown here is derived from an EMBL/GenBank/DDBJ whole genome shotgun (WGS) entry which is preliminary data.</text>
</comment>
<gene>
    <name evidence="13" type="ORF">FXV83_39275</name>
</gene>
<keyword evidence="7" id="KW-0663">Pyridoxal phosphate</keyword>
<protein>
    <recommendedName>
        <fullName evidence="10">Thiamine pyrimidine synthase</fullName>
    </recommendedName>
</protein>
<dbReference type="GO" id="GO:0016740">
    <property type="term" value="F:transferase activity"/>
    <property type="evidence" value="ECO:0007669"/>
    <property type="project" value="UniProtKB-KW"/>
</dbReference>
<evidence type="ECO:0000256" key="9">
    <source>
        <dbReference type="ARBA" id="ARBA00023004"/>
    </source>
</evidence>
<dbReference type="GO" id="GO:0009228">
    <property type="term" value="P:thiamine biosynthetic process"/>
    <property type="evidence" value="ECO:0007669"/>
    <property type="project" value="UniProtKB-KW"/>
</dbReference>
<evidence type="ECO:0000256" key="2">
    <source>
        <dbReference type="ARBA" id="ARBA00004948"/>
    </source>
</evidence>
<evidence type="ECO:0000256" key="6">
    <source>
        <dbReference type="ARBA" id="ARBA00022723"/>
    </source>
</evidence>
<comment type="function">
    <text evidence="1">Responsible for the formation of the pyrimidine heterocycle in the thiamine biosynthesis pathway. Catalyzes the formation of hydroxymethylpyrimidine phosphate (HMP-P) from histidine and pyridoxal phosphate (PLP). The protein uses PLP and the active site histidine to form HMP-P, generating an inactive enzyme. The enzyme can only undergo a single turnover, which suggests it is a suicide enzyme.</text>
</comment>
<evidence type="ECO:0000313" key="13">
    <source>
        <dbReference type="EMBL" id="TYO61219.1"/>
    </source>
</evidence>
<comment type="catalytic activity">
    <reaction evidence="11">
        <text>N(6)-(pyridoxal phosphate)-L-lysyl-[4-amino-5-hydroxymethyl-2-methylpyrimidine phosphate synthase] + L-histidyl-[4-amino-5-hydroxymethyl-2-methylpyrimidine phosphate synthase] + 2 Fe(3+) + 4 H2O = L-lysyl-[4-amino-5-hydroxymethyl-2-methylpyrimidine phosphate synthase] + (2S)-2-amino-5-hydroxy-4-oxopentanoyl-[4-amino-5-hydroxymethyl-2-methylpyrimidine phosphate synthase] + 4-amino-2-methyl-5-(phosphooxymethyl)pyrimidine + 3-oxopropanoate + 2 Fe(2+) + 2 H(+)</text>
        <dbReference type="Rhea" id="RHEA:65756"/>
        <dbReference type="Rhea" id="RHEA-COMP:16892"/>
        <dbReference type="Rhea" id="RHEA-COMP:16893"/>
        <dbReference type="Rhea" id="RHEA-COMP:16894"/>
        <dbReference type="Rhea" id="RHEA-COMP:16895"/>
        <dbReference type="ChEBI" id="CHEBI:15377"/>
        <dbReference type="ChEBI" id="CHEBI:15378"/>
        <dbReference type="ChEBI" id="CHEBI:29033"/>
        <dbReference type="ChEBI" id="CHEBI:29034"/>
        <dbReference type="ChEBI" id="CHEBI:29969"/>
        <dbReference type="ChEBI" id="CHEBI:29979"/>
        <dbReference type="ChEBI" id="CHEBI:33190"/>
        <dbReference type="ChEBI" id="CHEBI:58354"/>
        <dbReference type="ChEBI" id="CHEBI:143915"/>
        <dbReference type="ChEBI" id="CHEBI:157692"/>
    </reaction>
    <physiologicalReaction direction="left-to-right" evidence="11">
        <dbReference type="Rhea" id="RHEA:65757"/>
    </physiologicalReaction>
</comment>
<evidence type="ECO:0000256" key="1">
    <source>
        <dbReference type="ARBA" id="ARBA00003469"/>
    </source>
</evidence>
<dbReference type="InterPro" id="IPR015168">
    <property type="entry name" value="SsuA/THI5"/>
</dbReference>
<dbReference type="SUPFAM" id="SSF53850">
    <property type="entry name" value="Periplasmic binding protein-like II"/>
    <property type="match status" value="1"/>
</dbReference>
<dbReference type="AlphaFoldDB" id="A0A5S4YLM2"/>
<dbReference type="Proteomes" id="UP000324797">
    <property type="component" value="Unassembled WGS sequence"/>
</dbReference>
<evidence type="ECO:0000256" key="3">
    <source>
        <dbReference type="ARBA" id="ARBA00009406"/>
    </source>
</evidence>
<evidence type="ECO:0000256" key="7">
    <source>
        <dbReference type="ARBA" id="ARBA00022898"/>
    </source>
</evidence>
<dbReference type="GO" id="GO:0046872">
    <property type="term" value="F:metal ion binding"/>
    <property type="evidence" value="ECO:0007669"/>
    <property type="project" value="UniProtKB-KW"/>
</dbReference>
<comment type="subunit">
    <text evidence="4">Homodimer.</text>
</comment>
<keyword evidence="14" id="KW-1185">Reference proteome</keyword>
<keyword evidence="6" id="KW-0479">Metal-binding</keyword>
<dbReference type="PANTHER" id="PTHR31528">
    <property type="entry name" value="4-AMINO-5-HYDROXYMETHYL-2-METHYLPYRIMIDINE PHOSPHATE SYNTHASE THI11-RELATED"/>
    <property type="match status" value="1"/>
</dbReference>
<comment type="similarity">
    <text evidence="3">Belongs to the NMT1/THI5 family.</text>
</comment>
<evidence type="ECO:0000313" key="14">
    <source>
        <dbReference type="Proteomes" id="UP000324797"/>
    </source>
</evidence>
<evidence type="ECO:0000256" key="4">
    <source>
        <dbReference type="ARBA" id="ARBA00011738"/>
    </source>
</evidence>
<evidence type="ECO:0000259" key="12">
    <source>
        <dbReference type="Pfam" id="PF09084"/>
    </source>
</evidence>
<proteinExistence type="inferred from homology"/>